<dbReference type="InterPro" id="IPR018060">
    <property type="entry name" value="HTH_AraC"/>
</dbReference>
<dbReference type="SMART" id="SM00342">
    <property type="entry name" value="HTH_ARAC"/>
    <property type="match status" value="1"/>
</dbReference>
<comment type="caution">
    <text evidence="5">The sequence shown here is derived from an EMBL/GenBank/DDBJ whole genome shotgun (WGS) entry which is preliminary data.</text>
</comment>
<evidence type="ECO:0000256" key="2">
    <source>
        <dbReference type="ARBA" id="ARBA00023125"/>
    </source>
</evidence>
<dbReference type="Gene3D" id="2.60.120.10">
    <property type="entry name" value="Jelly Rolls"/>
    <property type="match status" value="1"/>
</dbReference>
<dbReference type="InterPro" id="IPR014710">
    <property type="entry name" value="RmlC-like_jellyroll"/>
</dbReference>
<dbReference type="PANTHER" id="PTHR43280">
    <property type="entry name" value="ARAC-FAMILY TRANSCRIPTIONAL REGULATOR"/>
    <property type="match status" value="1"/>
</dbReference>
<dbReference type="SUPFAM" id="SSF51215">
    <property type="entry name" value="Regulatory protein AraC"/>
    <property type="match status" value="1"/>
</dbReference>
<evidence type="ECO:0000313" key="5">
    <source>
        <dbReference type="EMBL" id="MCC2254537.1"/>
    </source>
</evidence>
<dbReference type="InterPro" id="IPR037923">
    <property type="entry name" value="HTH-like"/>
</dbReference>
<dbReference type="Gene3D" id="1.10.10.60">
    <property type="entry name" value="Homeodomain-like"/>
    <property type="match status" value="2"/>
</dbReference>
<feature type="domain" description="HTH araC/xylS-type" evidence="4">
    <location>
        <begin position="174"/>
        <end position="271"/>
    </location>
</feature>
<keyword evidence="6" id="KW-1185">Reference proteome</keyword>
<dbReference type="Pfam" id="PF02311">
    <property type="entry name" value="AraC_binding"/>
    <property type="match status" value="1"/>
</dbReference>
<dbReference type="PANTHER" id="PTHR43280:SF34">
    <property type="entry name" value="ARAC-FAMILY TRANSCRIPTIONAL REGULATOR"/>
    <property type="match status" value="1"/>
</dbReference>
<dbReference type="InterPro" id="IPR020449">
    <property type="entry name" value="Tscrpt_reg_AraC-type_HTH"/>
</dbReference>
<dbReference type="Pfam" id="PF12833">
    <property type="entry name" value="HTH_18"/>
    <property type="match status" value="1"/>
</dbReference>
<evidence type="ECO:0000313" key="6">
    <source>
        <dbReference type="Proteomes" id="UP001198151"/>
    </source>
</evidence>
<reference evidence="5 6" key="1">
    <citation type="submission" date="2021-10" db="EMBL/GenBank/DDBJ databases">
        <title>Anaerobic single-cell dispensing facilitates the cultivation of human gut bacteria.</title>
        <authorList>
            <person name="Afrizal A."/>
        </authorList>
    </citation>
    <scope>NUCLEOTIDE SEQUENCE [LARGE SCALE GENOMIC DNA]</scope>
    <source>
        <strain evidence="5 6">CLA-AA-H200</strain>
    </source>
</reference>
<dbReference type="SUPFAM" id="SSF46689">
    <property type="entry name" value="Homeodomain-like"/>
    <property type="match status" value="2"/>
</dbReference>
<dbReference type="PROSITE" id="PS01124">
    <property type="entry name" value="HTH_ARAC_FAMILY_2"/>
    <property type="match status" value="1"/>
</dbReference>
<proteinExistence type="predicted"/>
<sequence>MIRPDFECYHYCDLVPPEVDFHEHEFYEVFFFLSGNVSYNIEGRTYLLRPGDILLTDNQDIHRPEIRPGKPYERYVIWITPEYLMEFEDFGVNLTDCFKDASRKKNKLIRPDGKSIAHLKGILDRILEARDSGEFGSAVLESVYLCEFMVYLNRAYFSTPDIIAEDITENEEINKVVAYINENISEDLTLDRLSEICYFSKSRLSHQFKKYTGLTIFQFIIKKRLTMARNMIRDGVPVTEACMQCGFNDYSNFHKAFKKEFGACPKDFRRT</sequence>
<name>A0ABS8FX57_9FIRM</name>
<evidence type="ECO:0000259" key="4">
    <source>
        <dbReference type="PROSITE" id="PS01124"/>
    </source>
</evidence>
<dbReference type="Proteomes" id="UP001198151">
    <property type="component" value="Unassembled WGS sequence"/>
</dbReference>
<keyword evidence="1" id="KW-0805">Transcription regulation</keyword>
<evidence type="ECO:0000256" key="1">
    <source>
        <dbReference type="ARBA" id="ARBA00023015"/>
    </source>
</evidence>
<keyword evidence="3" id="KW-0804">Transcription</keyword>
<keyword evidence="2" id="KW-0238">DNA-binding</keyword>
<dbReference type="EMBL" id="JAJEQX010000013">
    <property type="protein sequence ID" value="MCC2254537.1"/>
    <property type="molecule type" value="Genomic_DNA"/>
</dbReference>
<accession>A0ABS8FX57</accession>
<dbReference type="InterPro" id="IPR009057">
    <property type="entry name" value="Homeodomain-like_sf"/>
</dbReference>
<protein>
    <submittedName>
        <fullName evidence="5">AraC family transcriptional regulator</fullName>
    </submittedName>
</protein>
<gene>
    <name evidence="5" type="ORF">LKD70_08915</name>
</gene>
<evidence type="ECO:0000256" key="3">
    <source>
        <dbReference type="ARBA" id="ARBA00023163"/>
    </source>
</evidence>
<dbReference type="RefSeq" id="WP_227707677.1">
    <property type="nucleotide sequence ID" value="NZ_JAJEQX010000013.1"/>
</dbReference>
<dbReference type="PRINTS" id="PR00032">
    <property type="entry name" value="HTHARAC"/>
</dbReference>
<organism evidence="5 6">
    <name type="scientific">Ruminococcus turbiniformis</name>
    <dbReference type="NCBI Taxonomy" id="2881258"/>
    <lineage>
        <taxon>Bacteria</taxon>
        <taxon>Bacillati</taxon>
        <taxon>Bacillota</taxon>
        <taxon>Clostridia</taxon>
        <taxon>Eubacteriales</taxon>
        <taxon>Oscillospiraceae</taxon>
        <taxon>Ruminococcus</taxon>
    </lineage>
</organism>
<dbReference type="InterPro" id="IPR003313">
    <property type="entry name" value="AraC-bd"/>
</dbReference>